<dbReference type="RefSeq" id="WP_025081378.1">
    <property type="nucleotide sequence ID" value="NZ_AZGI01000069.1"/>
</dbReference>
<name>A0A0R1YDV3_9LACO</name>
<evidence type="ECO:0000313" key="2">
    <source>
        <dbReference type="Proteomes" id="UP000051223"/>
    </source>
</evidence>
<evidence type="ECO:0000313" key="1">
    <source>
        <dbReference type="EMBL" id="KRM37702.1"/>
    </source>
</evidence>
<dbReference type="InterPro" id="IPR013321">
    <property type="entry name" value="Arc_rbn_hlx_hlx"/>
</dbReference>
<organism evidence="1 2">
    <name type="scientific">Lactobacillus hamsteri DSM 5661 = JCM 6256</name>
    <dbReference type="NCBI Taxonomy" id="1423754"/>
    <lineage>
        <taxon>Bacteria</taxon>
        <taxon>Bacillati</taxon>
        <taxon>Bacillota</taxon>
        <taxon>Bacilli</taxon>
        <taxon>Lactobacillales</taxon>
        <taxon>Lactobacillaceae</taxon>
        <taxon>Lactobacillus</taxon>
    </lineage>
</organism>
<dbReference type="GO" id="GO:0006355">
    <property type="term" value="P:regulation of DNA-templated transcription"/>
    <property type="evidence" value="ECO:0007669"/>
    <property type="project" value="InterPro"/>
</dbReference>
<sequence length="101" mass="11959">MSEKLIQFKVPEEIKDKLDKMFNSDGTTTPQGFRILAFQLAKMNQSPFAYYFENYSEKVNNRIKQELRDDELKELGILPDDAEEYNSDEEIRKAFKKHFGE</sequence>
<proteinExistence type="predicted"/>
<comment type="caution">
    <text evidence="1">The sequence shown here is derived from an EMBL/GenBank/DDBJ whole genome shotgun (WGS) entry which is preliminary data.</text>
</comment>
<reference evidence="1 2" key="1">
    <citation type="journal article" date="2015" name="Genome Announc.">
        <title>Expanding the biotechnology potential of lactobacilli through comparative genomics of 213 strains and associated genera.</title>
        <authorList>
            <person name="Sun Z."/>
            <person name="Harris H.M."/>
            <person name="McCann A."/>
            <person name="Guo C."/>
            <person name="Argimon S."/>
            <person name="Zhang W."/>
            <person name="Yang X."/>
            <person name="Jeffery I.B."/>
            <person name="Cooney J.C."/>
            <person name="Kagawa T.F."/>
            <person name="Liu W."/>
            <person name="Song Y."/>
            <person name="Salvetti E."/>
            <person name="Wrobel A."/>
            <person name="Rasinkangas P."/>
            <person name="Parkhill J."/>
            <person name="Rea M.C."/>
            <person name="O'Sullivan O."/>
            <person name="Ritari J."/>
            <person name="Douillard F.P."/>
            <person name="Paul Ross R."/>
            <person name="Yang R."/>
            <person name="Briner A.E."/>
            <person name="Felis G.E."/>
            <person name="de Vos W.M."/>
            <person name="Barrangou R."/>
            <person name="Klaenhammer T.R."/>
            <person name="Caufield P.W."/>
            <person name="Cui Y."/>
            <person name="Zhang H."/>
            <person name="O'Toole P.W."/>
        </authorList>
    </citation>
    <scope>NUCLEOTIDE SEQUENCE [LARGE SCALE GENOMIC DNA]</scope>
    <source>
        <strain evidence="1 2">DSM 5661</strain>
    </source>
</reference>
<protein>
    <submittedName>
        <fullName evidence="1">Uncharacterized protein</fullName>
    </submittedName>
</protein>
<accession>A0A0R1YDV3</accession>
<dbReference type="AlphaFoldDB" id="A0A0R1YDV3"/>
<keyword evidence="2" id="KW-1185">Reference proteome</keyword>
<dbReference type="EMBL" id="AZGI01000069">
    <property type="protein sequence ID" value="KRM37702.1"/>
    <property type="molecule type" value="Genomic_DNA"/>
</dbReference>
<dbReference type="Gene3D" id="1.10.1220.10">
    <property type="entry name" value="Met repressor-like"/>
    <property type="match status" value="1"/>
</dbReference>
<gene>
    <name evidence="1" type="ORF">FC39_GL000084</name>
</gene>
<dbReference type="Proteomes" id="UP000051223">
    <property type="component" value="Unassembled WGS sequence"/>
</dbReference>
<dbReference type="PATRIC" id="fig|1423754.3.peg.86"/>